<comment type="caution">
    <text evidence="1">The sequence shown here is derived from an EMBL/GenBank/DDBJ whole genome shotgun (WGS) entry which is preliminary data.</text>
</comment>
<dbReference type="RefSeq" id="WP_265787221.1">
    <property type="nucleotide sequence ID" value="NZ_BAABRS010000001.1"/>
</dbReference>
<sequence>MGYHQTVKKDSLRIQPYKKNARYWQYKGEPVLLLGASDEDNLFNHPDIWPYGLESHLDLMAYNGGNYVRNTMSSRDHGNVWPFGKTQDGIYDLTTWNGEYWNRFKDFLTMTYERDIIVQIELWDRFDFARDPWNQNPFNPKNNVNYTSEESGLPEVIQTHPGQKENPFFRSPPEFEDNPLLLKFQEALVDQILSISLEYPHILYCISNETNESPKWSDFWAYYILKSAKEKNVLIHVTEMWDAWDLSDPMHKATFEKPNLYTYVDISQNNHQQEQAHWDNAQEVRTEIQENGRRPINSVKIYGGLNHGGGFEEGTHKLWRNIFGGFASSRFHRTSNPFNPSGIGLSPLAQTHIKSMRMLTDRMNVFLSKPANHLLGYRHDDEAYAMADVEHQYAVYFPNGGSVTIDVSDASGALSLQWLNIQNNEWENEIPVKGRSTVQLTAPGNGPWAVLLSNVKYF</sequence>
<dbReference type="EMBL" id="JAJNDC010000001">
    <property type="protein sequence ID" value="MCW9711747.1"/>
    <property type="molecule type" value="Genomic_DNA"/>
</dbReference>
<organism evidence="1 2">
    <name type="scientific">Fodinibius salicampi</name>
    <dbReference type="NCBI Taxonomy" id="1920655"/>
    <lineage>
        <taxon>Bacteria</taxon>
        <taxon>Pseudomonadati</taxon>
        <taxon>Balneolota</taxon>
        <taxon>Balneolia</taxon>
        <taxon>Balneolales</taxon>
        <taxon>Balneolaceae</taxon>
        <taxon>Fodinibius</taxon>
    </lineage>
</organism>
<dbReference type="SUPFAM" id="SSF51445">
    <property type="entry name" value="(Trans)glycosidases"/>
    <property type="match status" value="1"/>
</dbReference>
<protein>
    <recommendedName>
        <fullName evidence="3">Collagen-binding domain of a collagenase</fullName>
    </recommendedName>
</protein>
<evidence type="ECO:0000313" key="2">
    <source>
        <dbReference type="Proteomes" id="UP001207337"/>
    </source>
</evidence>
<evidence type="ECO:0008006" key="3">
    <source>
        <dbReference type="Google" id="ProtNLM"/>
    </source>
</evidence>
<name>A0ABT3PV62_9BACT</name>
<proteinExistence type="predicted"/>
<dbReference type="InterPro" id="IPR017853">
    <property type="entry name" value="GH"/>
</dbReference>
<accession>A0ABT3PV62</accession>
<keyword evidence="2" id="KW-1185">Reference proteome</keyword>
<reference evidence="1 2" key="1">
    <citation type="submission" date="2021-11" db="EMBL/GenBank/DDBJ databases">
        <title>Aliifidinibius sp. nov., a new bacterium isolated from saline soil.</title>
        <authorList>
            <person name="Galisteo C."/>
            <person name="De La Haba R."/>
            <person name="Sanchez-Porro C."/>
            <person name="Ventosa A."/>
        </authorList>
    </citation>
    <scope>NUCLEOTIDE SEQUENCE [LARGE SCALE GENOMIC DNA]</scope>
    <source>
        <strain evidence="1 2">KACC 190600</strain>
    </source>
</reference>
<dbReference type="Proteomes" id="UP001207337">
    <property type="component" value="Unassembled WGS sequence"/>
</dbReference>
<evidence type="ECO:0000313" key="1">
    <source>
        <dbReference type="EMBL" id="MCW9711747.1"/>
    </source>
</evidence>
<dbReference type="Gene3D" id="3.20.20.80">
    <property type="entry name" value="Glycosidases"/>
    <property type="match status" value="1"/>
</dbReference>
<gene>
    <name evidence="1" type="ORF">LQ318_02415</name>
</gene>